<feature type="region of interest" description="Disordered" evidence="1">
    <location>
        <begin position="189"/>
        <end position="209"/>
    </location>
</feature>
<dbReference type="SUPFAM" id="SSF48097">
    <property type="entry name" value="Regulator of G-protein signaling, RGS"/>
    <property type="match status" value="1"/>
</dbReference>
<name>A0A1Y2GWB4_9FUNG</name>
<feature type="non-terminal residue" evidence="3">
    <location>
        <position position="1081"/>
    </location>
</feature>
<dbReference type="SMART" id="SM00315">
    <property type="entry name" value="RGS"/>
    <property type="match status" value="1"/>
</dbReference>
<feature type="region of interest" description="Disordered" evidence="1">
    <location>
        <begin position="346"/>
        <end position="385"/>
    </location>
</feature>
<evidence type="ECO:0000259" key="2">
    <source>
        <dbReference type="PROSITE" id="PS50132"/>
    </source>
</evidence>
<dbReference type="Pfam" id="PF00615">
    <property type="entry name" value="RGS"/>
    <property type="match status" value="1"/>
</dbReference>
<organism evidence="3 4">
    <name type="scientific">Lobosporangium transversale</name>
    <dbReference type="NCBI Taxonomy" id="64571"/>
    <lineage>
        <taxon>Eukaryota</taxon>
        <taxon>Fungi</taxon>
        <taxon>Fungi incertae sedis</taxon>
        <taxon>Mucoromycota</taxon>
        <taxon>Mortierellomycotina</taxon>
        <taxon>Mortierellomycetes</taxon>
        <taxon>Mortierellales</taxon>
        <taxon>Mortierellaceae</taxon>
        <taxon>Lobosporangium</taxon>
    </lineage>
</organism>
<reference evidence="3 4" key="1">
    <citation type="submission" date="2016-07" db="EMBL/GenBank/DDBJ databases">
        <title>Pervasive Adenine N6-methylation of Active Genes in Fungi.</title>
        <authorList>
            <consortium name="DOE Joint Genome Institute"/>
            <person name="Mondo S.J."/>
            <person name="Dannebaum R.O."/>
            <person name="Kuo R.C."/>
            <person name="Labutti K."/>
            <person name="Haridas S."/>
            <person name="Kuo A."/>
            <person name="Salamov A."/>
            <person name="Ahrendt S.R."/>
            <person name="Lipzen A."/>
            <person name="Sullivan W."/>
            <person name="Andreopoulos W.B."/>
            <person name="Clum A."/>
            <person name="Lindquist E."/>
            <person name="Daum C."/>
            <person name="Ramamoorthy G.K."/>
            <person name="Gryganskyi A."/>
            <person name="Culley D."/>
            <person name="Magnuson J.K."/>
            <person name="James T.Y."/>
            <person name="O'Malley M.A."/>
            <person name="Stajich J.E."/>
            <person name="Spatafora J.W."/>
            <person name="Visel A."/>
            <person name="Grigoriev I.V."/>
        </authorList>
    </citation>
    <scope>NUCLEOTIDE SEQUENCE [LARGE SCALE GENOMIC DNA]</scope>
    <source>
        <strain evidence="3 4">NRRL 3116</strain>
    </source>
</reference>
<feature type="compositionally biased region" description="Acidic residues" evidence="1">
    <location>
        <begin position="540"/>
        <end position="552"/>
    </location>
</feature>
<dbReference type="InterPro" id="IPR044926">
    <property type="entry name" value="RGS_subdomain_2"/>
</dbReference>
<dbReference type="PANTHER" id="PTHR10845:SF192">
    <property type="entry name" value="DOUBLE HIT, ISOFORM B"/>
    <property type="match status" value="1"/>
</dbReference>
<keyword evidence="4" id="KW-1185">Reference proteome</keyword>
<evidence type="ECO:0000256" key="1">
    <source>
        <dbReference type="SAM" id="MobiDB-lite"/>
    </source>
</evidence>
<dbReference type="InterPro" id="IPR036305">
    <property type="entry name" value="RGS_sf"/>
</dbReference>
<dbReference type="InParanoid" id="A0A1Y2GWB4"/>
<evidence type="ECO:0000313" key="4">
    <source>
        <dbReference type="Proteomes" id="UP000193648"/>
    </source>
</evidence>
<proteinExistence type="predicted"/>
<feature type="region of interest" description="Disordered" evidence="1">
    <location>
        <begin position="534"/>
        <end position="553"/>
    </location>
</feature>
<feature type="region of interest" description="Disordered" evidence="1">
    <location>
        <begin position="1038"/>
        <end position="1081"/>
    </location>
</feature>
<feature type="region of interest" description="Disordered" evidence="1">
    <location>
        <begin position="961"/>
        <end position="987"/>
    </location>
</feature>
<accession>A0A1Y2GWB4</accession>
<dbReference type="PROSITE" id="PS50132">
    <property type="entry name" value="RGS"/>
    <property type="match status" value="1"/>
</dbReference>
<comment type="caution">
    <text evidence="3">The sequence shown here is derived from an EMBL/GenBank/DDBJ whole genome shotgun (WGS) entry which is preliminary data.</text>
</comment>
<dbReference type="STRING" id="64571.A0A1Y2GWB4"/>
<protein>
    <recommendedName>
        <fullName evidence="2">RGS domain-containing protein</fullName>
    </recommendedName>
</protein>
<dbReference type="EMBL" id="MCFF01000008">
    <property type="protein sequence ID" value="ORZ24888.1"/>
    <property type="molecule type" value="Genomic_DNA"/>
</dbReference>
<feature type="compositionally biased region" description="Polar residues" evidence="1">
    <location>
        <begin position="1042"/>
        <end position="1053"/>
    </location>
</feature>
<dbReference type="PANTHER" id="PTHR10845">
    <property type="entry name" value="REGULATOR OF G PROTEIN SIGNALING"/>
    <property type="match status" value="1"/>
</dbReference>
<dbReference type="CDD" id="cd07440">
    <property type="entry name" value="RGS"/>
    <property type="match status" value="1"/>
</dbReference>
<dbReference type="OrthoDB" id="196547at2759"/>
<feature type="compositionally biased region" description="Basic residues" evidence="1">
    <location>
        <begin position="88"/>
        <end position="101"/>
    </location>
</feature>
<feature type="domain" description="RGS" evidence="2">
    <location>
        <begin position="455"/>
        <end position="667"/>
    </location>
</feature>
<feature type="region of interest" description="Disordered" evidence="1">
    <location>
        <begin position="82"/>
        <end position="140"/>
    </location>
</feature>
<dbReference type="GeneID" id="33569447"/>
<dbReference type="Gene3D" id="1.10.167.10">
    <property type="entry name" value="Regulator of G-protein Signalling 4, domain 2"/>
    <property type="match status" value="1"/>
</dbReference>
<dbReference type="RefSeq" id="XP_021883869.1">
    <property type="nucleotide sequence ID" value="XM_022027604.1"/>
</dbReference>
<dbReference type="AlphaFoldDB" id="A0A1Y2GWB4"/>
<evidence type="ECO:0000313" key="3">
    <source>
        <dbReference type="EMBL" id="ORZ24888.1"/>
    </source>
</evidence>
<feature type="region of interest" description="Disordered" evidence="1">
    <location>
        <begin position="397"/>
        <end position="435"/>
    </location>
</feature>
<dbReference type="InterPro" id="IPR016137">
    <property type="entry name" value="RGS"/>
</dbReference>
<feature type="compositionally biased region" description="Acidic residues" evidence="1">
    <location>
        <begin position="112"/>
        <end position="136"/>
    </location>
</feature>
<feature type="compositionally biased region" description="Basic residues" evidence="1">
    <location>
        <begin position="965"/>
        <end position="980"/>
    </location>
</feature>
<dbReference type="Proteomes" id="UP000193648">
    <property type="component" value="Unassembled WGS sequence"/>
</dbReference>
<feature type="compositionally biased region" description="Polar residues" evidence="1">
    <location>
        <begin position="397"/>
        <end position="409"/>
    </location>
</feature>
<sequence length="1081" mass="120273">MLSRRQRILSSISHYIPLHIVLNRPTGVSFSITALKSITIERLARQIEAEYAFLIEREVGHSHFPVIECGALFDHIESPLPSSFPSPSRRRRRSGSARKGRLTSQEGRVTEDGEDYGGYEDSVDNNELYETDEREEAESRGVQLRFTDKIEDVLDRNSTVHVVNIDQGLGLGRKLSLRDLILAVHQETATDQSLTQPHPPAPSISSTPSLISSSLSHFNTQNTNNTSASSSPLNIDLHPYTTTTVTAITTASHRSKSGITSNRSAVPVIGASTSSTQILSESPKDYISYSTNISRLDPQSLDSPMALRTTHQAFNIGLQPGLDTRASTETTDTIITLLTSPCVPSIPLSPRQVAATAGSKDTMEGPSSPLIPSLPPVVPPKDNKRIDYDSWHRASEYSSKTDVTTTPNCGDQKHKHSNSSNHNSNNTFRPLTRPYSRPRGTGILLNLESSLNDTLFQEILHNKIALDHFRQFCFQEYSIENLLFWMDVELFAKPSLELLEMDRKRRRIDEQQKQLLQRENRGVQGADIALKEDNPCTVDENNENNNGDDDSEGWQAEAGHFAVQHARYIYLTYIDSCGPLQVNLSDESRSDIPWPILDYQPSQSYDINKSAKGHKTKHHVKDESDDVEENEVIGWPVDRHMFDSAQEHTYQLMKGHTLVRFEESALWKMVEKIKREQPDVYAKASIPGPLNSCYRPDPSVILSTVSRSKSRRPTANPATLYNWNNSTSDLDRWRDKEEALALTMSQYFGPIPASILRPGTVILGLGRDEDGDLENELDDFDVCEELAHGHGHVPSVGYGSSGCRSSFSKSLGAKRSRFAKRLGGHRPNRRSKDLWNADDESTDIYNNDATTGIDAIENGRRTTRWMVAGYFNDQYRLTAAQRKRLLRRNNKLTKFFGTRVDGALRPAEFSEDAQKTIISESASAFTFDQHGRGPSGADLASLFSGPPPHLTYALSSSTIHDMSKGKAKKSIGRKSKHTMAKRNALETNGASRSEVLLLLPGAGGHKATNRGNIRTNRSKSAAILQMFKKATSDLGEDIKTNGYRSFNSSSLSHDSMDTQRSPVSSKYSKVSSRKPSSNEDG</sequence>
<gene>
    <name evidence="3" type="ORF">BCR41DRAFT_384704</name>
</gene>
<feature type="compositionally biased region" description="Low complexity" evidence="1">
    <location>
        <begin position="1060"/>
        <end position="1075"/>
    </location>
</feature>